<dbReference type="Gene3D" id="3.40.30.10">
    <property type="entry name" value="Glutaredoxin"/>
    <property type="match status" value="1"/>
</dbReference>
<evidence type="ECO:0000256" key="4">
    <source>
        <dbReference type="ARBA" id="ARBA00037420"/>
    </source>
</evidence>
<dbReference type="NCBIfam" id="NF009668">
    <property type="entry name" value="PRK13189.1"/>
    <property type="match status" value="1"/>
</dbReference>
<name>A0A2W5QPY1_ANCNO</name>
<dbReference type="Pfam" id="PF00578">
    <property type="entry name" value="AhpC-TSA"/>
    <property type="match status" value="1"/>
</dbReference>
<dbReference type="GO" id="GO:0008379">
    <property type="term" value="F:thioredoxin peroxidase activity"/>
    <property type="evidence" value="ECO:0007669"/>
    <property type="project" value="TreeGrafter"/>
</dbReference>
<comment type="function">
    <text evidence="4">Thiol-specific peroxidase that catalyzes the reduction of hydrogen peroxide and organic hydroperoxides to water and alcohols, respectively. Plays a role in cell protection against oxidative stress by detoxifying peroxides.</text>
</comment>
<dbReference type="GO" id="GO:0042744">
    <property type="term" value="P:hydrogen peroxide catabolic process"/>
    <property type="evidence" value="ECO:0007669"/>
    <property type="project" value="TreeGrafter"/>
</dbReference>
<evidence type="ECO:0000256" key="1">
    <source>
        <dbReference type="ARBA" id="ARBA00009796"/>
    </source>
</evidence>
<dbReference type="InterPro" id="IPR050217">
    <property type="entry name" value="Peroxiredoxin"/>
</dbReference>
<gene>
    <name evidence="7" type="ORF">DI549_21125</name>
</gene>
<feature type="domain" description="Thioredoxin" evidence="6">
    <location>
        <begin position="19"/>
        <end position="174"/>
    </location>
</feature>
<dbReference type="Pfam" id="PF10417">
    <property type="entry name" value="1-cysPrx_C"/>
    <property type="match status" value="1"/>
</dbReference>
<comment type="similarity">
    <text evidence="1">Belongs to the peroxiredoxin family. AhpC/Prx1 subfamily.</text>
</comment>
<dbReference type="PIRSF" id="PIRSF000239">
    <property type="entry name" value="AHPC"/>
    <property type="match status" value="1"/>
</dbReference>
<dbReference type="EMBL" id="QFQD01000103">
    <property type="protein sequence ID" value="PZQ79086.1"/>
    <property type="molecule type" value="Genomic_DNA"/>
</dbReference>
<dbReference type="GO" id="GO:0045454">
    <property type="term" value="P:cell redox homeostasis"/>
    <property type="evidence" value="ECO:0007669"/>
    <property type="project" value="TreeGrafter"/>
</dbReference>
<dbReference type="PANTHER" id="PTHR10681">
    <property type="entry name" value="THIOREDOXIN PEROXIDASE"/>
    <property type="match status" value="1"/>
</dbReference>
<comment type="caution">
    <text evidence="7">The sequence shown here is derived from an EMBL/GenBank/DDBJ whole genome shotgun (WGS) entry which is preliminary data.</text>
</comment>
<dbReference type="InterPro" id="IPR013766">
    <property type="entry name" value="Thioredoxin_domain"/>
</dbReference>
<accession>A0A2W5QPY1</accession>
<reference evidence="7 8" key="1">
    <citation type="submission" date="2017-08" db="EMBL/GenBank/DDBJ databases">
        <title>Infants hospitalized years apart are colonized by the same room-sourced microbial strains.</title>
        <authorList>
            <person name="Brooks B."/>
            <person name="Olm M.R."/>
            <person name="Firek B.A."/>
            <person name="Baker R."/>
            <person name="Thomas B.C."/>
            <person name="Morowitz M.J."/>
            <person name="Banfield J.F."/>
        </authorList>
    </citation>
    <scope>NUCLEOTIDE SEQUENCE [LARGE SCALE GENOMIC DNA]</scope>
    <source>
        <strain evidence="7">S2_005_001_R2_27</strain>
    </source>
</reference>
<proteinExistence type="inferred from homology"/>
<protein>
    <recommendedName>
        <fullName evidence="3">Thioredoxin peroxidase</fullName>
    </recommendedName>
</protein>
<dbReference type="AlphaFoldDB" id="A0A2W5QPY1"/>
<evidence type="ECO:0000256" key="5">
    <source>
        <dbReference type="PIRSR" id="PIRSR000239-1"/>
    </source>
</evidence>
<feature type="active site" description="Cysteine sulfenic acid (-SOH) intermediate; for peroxidase activity" evidence="5">
    <location>
        <position position="60"/>
    </location>
</feature>
<keyword evidence="2" id="KW-0560">Oxidoreductase</keyword>
<dbReference type="InterPro" id="IPR019479">
    <property type="entry name" value="Peroxiredoxin_C"/>
</dbReference>
<dbReference type="InterPro" id="IPR000866">
    <property type="entry name" value="AhpC/TSA"/>
</dbReference>
<dbReference type="GO" id="GO:0006979">
    <property type="term" value="P:response to oxidative stress"/>
    <property type="evidence" value="ECO:0007669"/>
    <property type="project" value="TreeGrafter"/>
</dbReference>
<dbReference type="SUPFAM" id="SSF52833">
    <property type="entry name" value="Thioredoxin-like"/>
    <property type="match status" value="1"/>
</dbReference>
<evidence type="ECO:0000256" key="2">
    <source>
        <dbReference type="ARBA" id="ARBA00023002"/>
    </source>
</evidence>
<dbReference type="Proteomes" id="UP000248887">
    <property type="component" value="Unassembled WGS sequence"/>
</dbReference>
<dbReference type="GO" id="GO:0005829">
    <property type="term" value="C:cytosol"/>
    <property type="evidence" value="ECO:0007669"/>
    <property type="project" value="TreeGrafter"/>
</dbReference>
<organism evidence="7 8">
    <name type="scientific">Ancylobacter novellus</name>
    <name type="common">Thiobacillus novellus</name>
    <dbReference type="NCBI Taxonomy" id="921"/>
    <lineage>
        <taxon>Bacteria</taxon>
        <taxon>Pseudomonadati</taxon>
        <taxon>Pseudomonadota</taxon>
        <taxon>Alphaproteobacteria</taxon>
        <taxon>Hyphomicrobiales</taxon>
        <taxon>Xanthobacteraceae</taxon>
        <taxon>Ancylobacter</taxon>
    </lineage>
</organism>
<dbReference type="PROSITE" id="PS51352">
    <property type="entry name" value="THIOREDOXIN_2"/>
    <property type="match status" value="1"/>
</dbReference>
<evidence type="ECO:0000256" key="3">
    <source>
        <dbReference type="ARBA" id="ARBA00032824"/>
    </source>
</evidence>
<sequence>MTATPAPDRDPALAAPRPLRIGDAAPVFTARSTKGQIQLSDYRGRWVVLFSHPADFTPVCTSEFIALARLAPQFEALDVALIGLSVDSLFSHLGWLRAIRGAFEVEVPFPVVEDTSLVISRAYGMLDETAQDSSTVRASYFIDPQGIVRAIIWYPMSVGRSAREMLRLATALKRVEAGDAVTPEGWQPGDPVLRPLTDETALAGTNPAWFCQVLERE</sequence>
<dbReference type="InterPro" id="IPR024706">
    <property type="entry name" value="Peroxiredoxin_AhpC-typ"/>
</dbReference>
<evidence type="ECO:0000313" key="8">
    <source>
        <dbReference type="Proteomes" id="UP000248887"/>
    </source>
</evidence>
<dbReference type="InterPro" id="IPR036249">
    <property type="entry name" value="Thioredoxin-like_sf"/>
</dbReference>
<evidence type="ECO:0000313" key="7">
    <source>
        <dbReference type="EMBL" id="PZQ79086.1"/>
    </source>
</evidence>
<evidence type="ECO:0000259" key="6">
    <source>
        <dbReference type="PROSITE" id="PS51352"/>
    </source>
</evidence>
<dbReference type="PANTHER" id="PTHR10681:SF128">
    <property type="entry name" value="THIOREDOXIN-DEPENDENT PEROXIDE REDUCTASE, MITOCHONDRIAL"/>
    <property type="match status" value="1"/>
</dbReference>
<dbReference type="GO" id="GO:0033554">
    <property type="term" value="P:cellular response to stress"/>
    <property type="evidence" value="ECO:0007669"/>
    <property type="project" value="TreeGrafter"/>
</dbReference>